<reference evidence="3 4" key="1">
    <citation type="submission" date="2018-03" db="EMBL/GenBank/DDBJ databases">
        <title>Genomic Encyclopedia of Archaeal and Bacterial Type Strains, Phase II (KMG-II): from individual species to whole genera.</title>
        <authorList>
            <person name="Goeker M."/>
        </authorList>
    </citation>
    <scope>NUCLEOTIDE SEQUENCE [LARGE SCALE GENOMIC DNA]</scope>
    <source>
        <strain evidence="3 4">DSM 100065</strain>
    </source>
</reference>
<feature type="transmembrane region" description="Helical" evidence="2">
    <location>
        <begin position="121"/>
        <end position="141"/>
    </location>
</feature>
<dbReference type="InterPro" id="IPR021517">
    <property type="entry name" value="DUF3180"/>
</dbReference>
<feature type="region of interest" description="Disordered" evidence="1">
    <location>
        <begin position="148"/>
        <end position="167"/>
    </location>
</feature>
<organism evidence="3 4">
    <name type="scientific">Antricoccus suffuscus</name>
    <dbReference type="NCBI Taxonomy" id="1629062"/>
    <lineage>
        <taxon>Bacteria</taxon>
        <taxon>Bacillati</taxon>
        <taxon>Actinomycetota</taxon>
        <taxon>Actinomycetes</taxon>
        <taxon>Geodermatophilales</taxon>
        <taxon>Antricoccaceae</taxon>
        <taxon>Antricoccus</taxon>
    </lineage>
</organism>
<evidence type="ECO:0000256" key="1">
    <source>
        <dbReference type="SAM" id="MobiDB-lite"/>
    </source>
</evidence>
<dbReference type="Proteomes" id="UP000237752">
    <property type="component" value="Unassembled WGS sequence"/>
</dbReference>
<evidence type="ECO:0000256" key="2">
    <source>
        <dbReference type="SAM" id="Phobius"/>
    </source>
</evidence>
<proteinExistence type="predicted"/>
<feature type="transmembrane region" description="Helical" evidence="2">
    <location>
        <begin position="12"/>
        <end position="29"/>
    </location>
</feature>
<evidence type="ECO:0000313" key="3">
    <source>
        <dbReference type="EMBL" id="PRZ43168.1"/>
    </source>
</evidence>
<feature type="transmembrane region" description="Helical" evidence="2">
    <location>
        <begin position="41"/>
        <end position="57"/>
    </location>
</feature>
<dbReference type="AlphaFoldDB" id="A0A2T1A4B9"/>
<dbReference type="Pfam" id="PF11377">
    <property type="entry name" value="DUF3180"/>
    <property type="match status" value="1"/>
</dbReference>
<feature type="compositionally biased region" description="Acidic residues" evidence="1">
    <location>
        <begin position="152"/>
        <end position="161"/>
    </location>
</feature>
<accession>A0A2T1A4B9</accession>
<keyword evidence="2" id="KW-0812">Transmembrane</keyword>
<feature type="transmembrane region" description="Helical" evidence="2">
    <location>
        <begin position="91"/>
        <end position="109"/>
    </location>
</feature>
<dbReference type="RefSeq" id="WP_170110975.1">
    <property type="nucleotide sequence ID" value="NZ_PVUE01000003.1"/>
</dbReference>
<name>A0A2T1A4B9_9ACTN</name>
<protein>
    <submittedName>
        <fullName evidence="3">Uncharacterized protein DUF3180</fullName>
    </submittedName>
</protein>
<sequence length="167" mass="17737">MARKQLASTKASTLATIAVVAGLLSWGLVRSFYGSIPPLDWYVPLWSAILAAAEFVFGRQLKRRIDRAPGTTPPEPLVAARALAFAKASSIVGSLLVGVWAGVAIYTGGQWGYLQSAKADTVVAAFGLLCSAALVAGGIFLEYGCRTPPQKDDEDDDDPDGDWLTHR</sequence>
<gene>
    <name evidence="3" type="ORF">CLV47_103226</name>
</gene>
<keyword evidence="2" id="KW-0472">Membrane</keyword>
<keyword evidence="2" id="KW-1133">Transmembrane helix</keyword>
<comment type="caution">
    <text evidence="3">The sequence shown here is derived from an EMBL/GenBank/DDBJ whole genome shotgun (WGS) entry which is preliminary data.</text>
</comment>
<keyword evidence="4" id="KW-1185">Reference proteome</keyword>
<evidence type="ECO:0000313" key="4">
    <source>
        <dbReference type="Proteomes" id="UP000237752"/>
    </source>
</evidence>
<dbReference type="EMBL" id="PVUE01000003">
    <property type="protein sequence ID" value="PRZ43168.1"/>
    <property type="molecule type" value="Genomic_DNA"/>
</dbReference>